<feature type="transmembrane region" description="Helical" evidence="10">
    <location>
        <begin position="6"/>
        <end position="29"/>
    </location>
</feature>
<feature type="transmembrane region" description="Helical" evidence="10">
    <location>
        <begin position="185"/>
        <end position="204"/>
    </location>
</feature>
<comment type="catalytic activity">
    <reaction evidence="10">
        <text>[protein]-C-terminal S-[(2E,6E)-farnesyl]-L-cysteine + S-adenosyl-L-methionine = [protein]-C-terminal S-[(2E,6E)-farnesyl]-L-cysteine methyl ester + S-adenosyl-L-homocysteine</text>
        <dbReference type="Rhea" id="RHEA:21672"/>
        <dbReference type="Rhea" id="RHEA-COMP:12125"/>
        <dbReference type="Rhea" id="RHEA-COMP:12126"/>
        <dbReference type="ChEBI" id="CHEBI:57856"/>
        <dbReference type="ChEBI" id="CHEBI:59789"/>
        <dbReference type="ChEBI" id="CHEBI:90510"/>
        <dbReference type="ChEBI" id="CHEBI:90511"/>
        <dbReference type="EC" id="2.1.1.100"/>
    </reaction>
</comment>
<dbReference type="GO" id="GO:0005789">
    <property type="term" value="C:endoplasmic reticulum membrane"/>
    <property type="evidence" value="ECO:0007669"/>
    <property type="project" value="UniProtKB-SubCell"/>
</dbReference>
<dbReference type="PANTHER" id="PTHR12714">
    <property type="entry name" value="PROTEIN-S ISOPRENYLCYSTEINE O-METHYLTRANSFERASE"/>
    <property type="match status" value="1"/>
</dbReference>
<dbReference type="STRING" id="1165861.A0A0L0VUE2"/>
<feature type="transmembrane region" description="Helical" evidence="10">
    <location>
        <begin position="281"/>
        <end position="309"/>
    </location>
</feature>
<protein>
    <recommendedName>
        <fullName evidence="3 10">Protein-S-isoprenylcysteine O-methyltransferase</fullName>
        <ecNumber evidence="3 10">2.1.1.100</ecNumber>
    </recommendedName>
</protein>
<feature type="region of interest" description="Disordered" evidence="11">
    <location>
        <begin position="82"/>
        <end position="105"/>
    </location>
</feature>
<proteinExistence type="inferred from homology"/>
<dbReference type="InterPro" id="IPR025770">
    <property type="entry name" value="PPMT_MeTrfase"/>
</dbReference>
<accession>A0A0L0VUE2</accession>
<keyword evidence="7 10" id="KW-0812">Transmembrane</keyword>
<evidence type="ECO:0000256" key="7">
    <source>
        <dbReference type="ARBA" id="ARBA00022692"/>
    </source>
</evidence>
<evidence type="ECO:0000256" key="1">
    <source>
        <dbReference type="ARBA" id="ARBA00004141"/>
    </source>
</evidence>
<evidence type="ECO:0000256" key="4">
    <source>
        <dbReference type="ARBA" id="ARBA00022603"/>
    </source>
</evidence>
<comment type="caution">
    <text evidence="12">The sequence shown here is derived from an EMBL/GenBank/DDBJ whole genome shotgun (WGS) entry which is preliminary data.</text>
</comment>
<evidence type="ECO:0000313" key="12">
    <source>
        <dbReference type="EMBL" id="KNF02903.1"/>
    </source>
</evidence>
<keyword evidence="10" id="KW-0256">Endoplasmic reticulum</keyword>
<keyword evidence="6 10" id="KW-0949">S-adenosyl-L-methionine</keyword>
<keyword evidence="8 10" id="KW-1133">Transmembrane helix</keyword>
<organism evidence="12 13">
    <name type="scientific">Puccinia striiformis f. sp. tritici PST-78</name>
    <dbReference type="NCBI Taxonomy" id="1165861"/>
    <lineage>
        <taxon>Eukaryota</taxon>
        <taxon>Fungi</taxon>
        <taxon>Dikarya</taxon>
        <taxon>Basidiomycota</taxon>
        <taxon>Pucciniomycotina</taxon>
        <taxon>Pucciniomycetes</taxon>
        <taxon>Pucciniales</taxon>
        <taxon>Pucciniaceae</taxon>
        <taxon>Puccinia</taxon>
    </lineage>
</organism>
<evidence type="ECO:0000256" key="11">
    <source>
        <dbReference type="SAM" id="MobiDB-lite"/>
    </source>
</evidence>
<evidence type="ECO:0000313" key="13">
    <source>
        <dbReference type="Proteomes" id="UP000054564"/>
    </source>
</evidence>
<evidence type="ECO:0000256" key="8">
    <source>
        <dbReference type="ARBA" id="ARBA00022989"/>
    </source>
</evidence>
<keyword evidence="9 10" id="KW-0472">Membrane</keyword>
<sequence>MKCLVLVTHFDIFCIQLSIALFLFPLHRLNHLRQLTNTHPWIARSIGITSPASTLSTSFFSHPLAATMAKDLQAFRAHPPLWEDGHQTDERPNEKESTDSEPPRQHDISWPLTSFANTIQNVCCISFLFGFFLCLNLAFIFLSNQSHQWTRLNIYFIQLTAFHLLEFLTTAIFNPSRVTVDSFLLNNGSSYWFAQILSVLEYVIREKYFGGTILVTIDSSIVRVLGLVISLGGQIIRSLAMITAANSFNHRVSTHSKKQDDHTLVTNGIYQFSRHPSYFGFFWWSIGIQLFLANPFSLAIFSFVLWSFFNSRIQNEELHLVKFFGKAYITYRSTIPTRIPFIK</sequence>
<gene>
    <name evidence="12" type="ORF">PSTG_03850</name>
</gene>
<dbReference type="EC" id="2.1.1.100" evidence="3 10"/>
<evidence type="ECO:0000256" key="5">
    <source>
        <dbReference type="ARBA" id="ARBA00022679"/>
    </source>
</evidence>
<evidence type="ECO:0000256" key="10">
    <source>
        <dbReference type="RuleBase" id="RU362022"/>
    </source>
</evidence>
<keyword evidence="5" id="KW-0808">Transferase</keyword>
<dbReference type="AlphaFoldDB" id="A0A0L0VUE2"/>
<keyword evidence="13" id="KW-1185">Reference proteome</keyword>
<evidence type="ECO:0000256" key="2">
    <source>
        <dbReference type="ARBA" id="ARBA00009140"/>
    </source>
</evidence>
<feature type="transmembrane region" description="Helical" evidence="10">
    <location>
        <begin position="154"/>
        <end position="173"/>
    </location>
</feature>
<dbReference type="EMBL" id="AJIL01000020">
    <property type="protein sequence ID" value="KNF02903.1"/>
    <property type="molecule type" value="Genomic_DNA"/>
</dbReference>
<reference evidence="13" key="1">
    <citation type="submission" date="2014-03" db="EMBL/GenBank/DDBJ databases">
        <title>The Genome Sequence of Puccinia striiformis f. sp. tritici PST-78.</title>
        <authorList>
            <consortium name="The Broad Institute Genome Sequencing Platform"/>
            <person name="Cuomo C."/>
            <person name="Hulbert S."/>
            <person name="Chen X."/>
            <person name="Walker B."/>
            <person name="Young S.K."/>
            <person name="Zeng Q."/>
            <person name="Gargeya S."/>
            <person name="Fitzgerald M."/>
            <person name="Haas B."/>
            <person name="Abouelleil A."/>
            <person name="Alvarado L."/>
            <person name="Arachchi H.M."/>
            <person name="Berlin A.M."/>
            <person name="Chapman S.B."/>
            <person name="Goldberg J."/>
            <person name="Griggs A."/>
            <person name="Gujja S."/>
            <person name="Hansen M."/>
            <person name="Howarth C."/>
            <person name="Imamovic A."/>
            <person name="Larimer J."/>
            <person name="McCowan C."/>
            <person name="Montmayeur A."/>
            <person name="Murphy C."/>
            <person name="Neiman D."/>
            <person name="Pearson M."/>
            <person name="Priest M."/>
            <person name="Roberts A."/>
            <person name="Saif S."/>
            <person name="Shea T."/>
            <person name="Sisk P."/>
            <person name="Sykes S."/>
            <person name="Wortman J."/>
            <person name="Nusbaum C."/>
            <person name="Birren B."/>
        </authorList>
    </citation>
    <scope>NUCLEOTIDE SEQUENCE [LARGE SCALE GENOMIC DNA]</scope>
    <source>
        <strain evidence="13">race PST-78</strain>
    </source>
</reference>
<dbReference type="PANTHER" id="PTHR12714:SF9">
    <property type="entry name" value="PROTEIN-S-ISOPRENYLCYSTEINE O-METHYLTRANSFERASE"/>
    <property type="match status" value="1"/>
</dbReference>
<comment type="subcellular location">
    <subcellularLocation>
        <location evidence="10">Endoplasmic reticulum membrane</location>
        <topology evidence="10">Multi-pass membrane protein</topology>
    </subcellularLocation>
    <subcellularLocation>
        <location evidence="1">Membrane</location>
        <topology evidence="1">Multi-pass membrane protein</topology>
    </subcellularLocation>
</comment>
<dbReference type="Proteomes" id="UP000054564">
    <property type="component" value="Unassembled WGS sequence"/>
</dbReference>
<evidence type="ECO:0000256" key="6">
    <source>
        <dbReference type="ARBA" id="ARBA00022691"/>
    </source>
</evidence>
<dbReference type="Gene3D" id="1.20.120.1630">
    <property type="match status" value="1"/>
</dbReference>
<comment type="similarity">
    <text evidence="2 10">Belongs to the class VI-like SAM-binding methyltransferase superfamily. Isoprenylcysteine carboxyl methyltransferase family.</text>
</comment>
<dbReference type="GO" id="GO:0032259">
    <property type="term" value="P:methylation"/>
    <property type="evidence" value="ECO:0007669"/>
    <property type="project" value="UniProtKB-KW"/>
</dbReference>
<keyword evidence="4 10" id="KW-0489">Methyltransferase</keyword>
<dbReference type="OrthoDB" id="422086at2759"/>
<dbReference type="Pfam" id="PF04140">
    <property type="entry name" value="ICMT"/>
    <property type="match status" value="1"/>
</dbReference>
<evidence type="ECO:0000256" key="9">
    <source>
        <dbReference type="ARBA" id="ARBA00023136"/>
    </source>
</evidence>
<feature type="transmembrane region" description="Helical" evidence="10">
    <location>
        <begin position="119"/>
        <end position="142"/>
    </location>
</feature>
<name>A0A0L0VUE2_9BASI</name>
<evidence type="ECO:0000256" key="3">
    <source>
        <dbReference type="ARBA" id="ARBA00012151"/>
    </source>
</evidence>
<dbReference type="InterPro" id="IPR007269">
    <property type="entry name" value="ICMT_MeTrfase"/>
</dbReference>
<dbReference type="PROSITE" id="PS51564">
    <property type="entry name" value="SAM_ICMT"/>
    <property type="match status" value="1"/>
</dbReference>
<dbReference type="GO" id="GO:0004671">
    <property type="term" value="F:protein C-terminal S-isoprenylcysteine carboxyl O-methyltransferase activity"/>
    <property type="evidence" value="ECO:0007669"/>
    <property type="project" value="UniProtKB-EC"/>
</dbReference>
<feature type="transmembrane region" description="Helical" evidence="10">
    <location>
        <begin position="224"/>
        <end position="245"/>
    </location>
</feature>